<evidence type="ECO:0000313" key="1">
    <source>
        <dbReference type="EMBL" id="ERN17257.1"/>
    </source>
</evidence>
<accession>U5D759</accession>
<gene>
    <name evidence="1" type="ORF">AMTR_s00044p00213560</name>
</gene>
<keyword evidence="2" id="KW-1185">Reference proteome</keyword>
<dbReference type="Gramene" id="ERN17257">
    <property type="protein sequence ID" value="ERN17257"/>
    <property type="gene ID" value="AMTR_s00044p00213560"/>
</dbReference>
<sequence>MERDIQTDIDDELLVQIPDLAMVEVAASNPLNVLREEDRPLLLHLSTTIPAVETLYSTAPE</sequence>
<dbReference type="AlphaFoldDB" id="U5D759"/>
<reference evidence="2" key="1">
    <citation type="journal article" date="2013" name="Science">
        <title>The Amborella genome and the evolution of flowering plants.</title>
        <authorList>
            <consortium name="Amborella Genome Project"/>
        </authorList>
    </citation>
    <scope>NUCLEOTIDE SEQUENCE [LARGE SCALE GENOMIC DNA]</scope>
</reference>
<evidence type="ECO:0000313" key="2">
    <source>
        <dbReference type="Proteomes" id="UP000017836"/>
    </source>
</evidence>
<organism evidence="1 2">
    <name type="scientific">Amborella trichopoda</name>
    <dbReference type="NCBI Taxonomy" id="13333"/>
    <lineage>
        <taxon>Eukaryota</taxon>
        <taxon>Viridiplantae</taxon>
        <taxon>Streptophyta</taxon>
        <taxon>Embryophyta</taxon>
        <taxon>Tracheophyta</taxon>
        <taxon>Spermatophyta</taxon>
        <taxon>Magnoliopsida</taxon>
        <taxon>Amborellales</taxon>
        <taxon>Amborellaceae</taxon>
        <taxon>Amborella</taxon>
    </lineage>
</organism>
<dbReference type="EMBL" id="KI392384">
    <property type="protein sequence ID" value="ERN17257.1"/>
    <property type="molecule type" value="Genomic_DNA"/>
</dbReference>
<protein>
    <submittedName>
        <fullName evidence="1">Uncharacterized protein</fullName>
    </submittedName>
</protein>
<dbReference type="Proteomes" id="UP000017836">
    <property type="component" value="Unassembled WGS sequence"/>
</dbReference>
<dbReference type="HOGENOM" id="CLU_2925665_0_0_1"/>
<name>U5D759_AMBTC</name>
<proteinExistence type="predicted"/>